<keyword evidence="2" id="KW-1185">Reference proteome</keyword>
<comment type="caution">
    <text evidence="1">The sequence shown here is derived from an EMBL/GenBank/DDBJ whole genome shotgun (WGS) entry which is preliminary data.</text>
</comment>
<dbReference type="AlphaFoldDB" id="A0AAN9R8W6"/>
<reference evidence="1 2" key="1">
    <citation type="submission" date="2024-01" db="EMBL/GenBank/DDBJ databases">
        <title>The genomes of 5 underutilized Papilionoideae crops provide insights into root nodulation and disease resistanc.</title>
        <authorList>
            <person name="Jiang F."/>
        </authorList>
    </citation>
    <scope>NUCLEOTIDE SEQUENCE [LARGE SCALE GENOMIC DNA]</scope>
    <source>
        <strain evidence="1">LVBAO_FW01</strain>
        <tissue evidence="1">Leaves</tissue>
    </source>
</reference>
<dbReference type="EMBL" id="JAYMYQ010000001">
    <property type="protein sequence ID" value="KAK7363501.1"/>
    <property type="molecule type" value="Genomic_DNA"/>
</dbReference>
<protein>
    <submittedName>
        <fullName evidence="1">Uncharacterized protein</fullName>
    </submittedName>
</protein>
<organism evidence="1 2">
    <name type="scientific">Canavalia gladiata</name>
    <name type="common">Sword bean</name>
    <name type="synonym">Dolichos gladiatus</name>
    <dbReference type="NCBI Taxonomy" id="3824"/>
    <lineage>
        <taxon>Eukaryota</taxon>
        <taxon>Viridiplantae</taxon>
        <taxon>Streptophyta</taxon>
        <taxon>Embryophyta</taxon>
        <taxon>Tracheophyta</taxon>
        <taxon>Spermatophyta</taxon>
        <taxon>Magnoliopsida</taxon>
        <taxon>eudicotyledons</taxon>
        <taxon>Gunneridae</taxon>
        <taxon>Pentapetalae</taxon>
        <taxon>rosids</taxon>
        <taxon>fabids</taxon>
        <taxon>Fabales</taxon>
        <taxon>Fabaceae</taxon>
        <taxon>Papilionoideae</taxon>
        <taxon>50 kb inversion clade</taxon>
        <taxon>NPAAA clade</taxon>
        <taxon>indigoferoid/millettioid clade</taxon>
        <taxon>Phaseoleae</taxon>
        <taxon>Canavalia</taxon>
    </lineage>
</organism>
<name>A0AAN9R8W6_CANGL</name>
<dbReference type="Proteomes" id="UP001367508">
    <property type="component" value="Unassembled WGS sequence"/>
</dbReference>
<evidence type="ECO:0000313" key="2">
    <source>
        <dbReference type="Proteomes" id="UP001367508"/>
    </source>
</evidence>
<gene>
    <name evidence="1" type="ORF">VNO77_05645</name>
</gene>
<evidence type="ECO:0000313" key="1">
    <source>
        <dbReference type="EMBL" id="KAK7363501.1"/>
    </source>
</evidence>
<accession>A0AAN9R8W6</accession>
<proteinExistence type="predicted"/>
<sequence>MLKILEILSVECLVAWVFSNYYSGVQCSFDLRFSLLIIGQKQNLGFCTYDRYKVNLVPIIMDQIDSAVKLVTKLTDAVNIRN</sequence>